<accession>A0A6G0QRM2</accession>
<sequence>MALAMKGNHFDALMFVHAECKEWGGEIIRLDGDVSYNEHMETWLEEELGDSSESD</sequence>
<reference evidence="1 2" key="1">
    <citation type="submission" date="2018-09" db="EMBL/GenBank/DDBJ databases">
        <title>Genomic investigation of the strawberry pathogen Phytophthora fragariae indicates pathogenicity is determined by transcriptional variation in three key races.</title>
        <authorList>
            <person name="Adams T.M."/>
            <person name="Armitage A.D."/>
            <person name="Sobczyk M.K."/>
            <person name="Bates H.J."/>
            <person name="Dunwell J.M."/>
            <person name="Nellist C.F."/>
            <person name="Harrison R.J."/>
        </authorList>
    </citation>
    <scope>NUCLEOTIDE SEQUENCE [LARGE SCALE GENOMIC DNA]</scope>
    <source>
        <strain evidence="1 2">NOV-77</strain>
    </source>
</reference>
<name>A0A6G0QRM2_9STRA</name>
<protein>
    <submittedName>
        <fullName evidence="1">Uncharacterized protein</fullName>
    </submittedName>
</protein>
<organism evidence="1 2">
    <name type="scientific">Phytophthora fragariae</name>
    <dbReference type="NCBI Taxonomy" id="53985"/>
    <lineage>
        <taxon>Eukaryota</taxon>
        <taxon>Sar</taxon>
        <taxon>Stramenopiles</taxon>
        <taxon>Oomycota</taxon>
        <taxon>Peronosporomycetes</taxon>
        <taxon>Peronosporales</taxon>
        <taxon>Peronosporaceae</taxon>
        <taxon>Phytophthora</taxon>
    </lineage>
</organism>
<evidence type="ECO:0000313" key="1">
    <source>
        <dbReference type="EMBL" id="KAE9299801.1"/>
    </source>
</evidence>
<gene>
    <name evidence="1" type="ORF">PF008_g23156</name>
</gene>
<proteinExistence type="predicted"/>
<comment type="caution">
    <text evidence="1">The sequence shown here is derived from an EMBL/GenBank/DDBJ whole genome shotgun (WGS) entry which is preliminary data.</text>
</comment>
<dbReference type="Proteomes" id="UP000486351">
    <property type="component" value="Unassembled WGS sequence"/>
</dbReference>
<dbReference type="EMBL" id="QXFY01002289">
    <property type="protein sequence ID" value="KAE9299801.1"/>
    <property type="molecule type" value="Genomic_DNA"/>
</dbReference>
<dbReference type="AlphaFoldDB" id="A0A6G0QRM2"/>
<evidence type="ECO:0000313" key="2">
    <source>
        <dbReference type="Proteomes" id="UP000486351"/>
    </source>
</evidence>